<proteinExistence type="predicted"/>
<dbReference type="AlphaFoldDB" id="A0AAN9XDA9"/>
<reference evidence="2 3" key="1">
    <citation type="submission" date="2024-01" db="EMBL/GenBank/DDBJ databases">
        <title>The genomes of 5 underutilized Papilionoideae crops provide insights into root nodulation and disease resistanc.</title>
        <authorList>
            <person name="Jiang F."/>
        </authorList>
    </citation>
    <scope>NUCLEOTIDE SEQUENCE [LARGE SCALE GENOMIC DNA]</scope>
    <source>
        <strain evidence="2">DUOXIRENSHENG_FW03</strain>
        <tissue evidence="2">Leaves</tissue>
    </source>
</reference>
<comment type="caution">
    <text evidence="2">The sequence shown here is derived from an EMBL/GenBank/DDBJ whole genome shotgun (WGS) entry which is preliminary data.</text>
</comment>
<gene>
    <name evidence="2" type="ORF">VNO78_23269</name>
</gene>
<organism evidence="2 3">
    <name type="scientific">Psophocarpus tetragonolobus</name>
    <name type="common">Winged bean</name>
    <name type="synonym">Dolichos tetragonolobus</name>
    <dbReference type="NCBI Taxonomy" id="3891"/>
    <lineage>
        <taxon>Eukaryota</taxon>
        <taxon>Viridiplantae</taxon>
        <taxon>Streptophyta</taxon>
        <taxon>Embryophyta</taxon>
        <taxon>Tracheophyta</taxon>
        <taxon>Spermatophyta</taxon>
        <taxon>Magnoliopsida</taxon>
        <taxon>eudicotyledons</taxon>
        <taxon>Gunneridae</taxon>
        <taxon>Pentapetalae</taxon>
        <taxon>rosids</taxon>
        <taxon>fabids</taxon>
        <taxon>Fabales</taxon>
        <taxon>Fabaceae</taxon>
        <taxon>Papilionoideae</taxon>
        <taxon>50 kb inversion clade</taxon>
        <taxon>NPAAA clade</taxon>
        <taxon>indigoferoid/millettioid clade</taxon>
        <taxon>Phaseoleae</taxon>
        <taxon>Psophocarpus</taxon>
    </lineage>
</organism>
<evidence type="ECO:0000313" key="2">
    <source>
        <dbReference type="EMBL" id="KAK7388453.1"/>
    </source>
</evidence>
<dbReference type="Proteomes" id="UP001386955">
    <property type="component" value="Unassembled WGS sequence"/>
</dbReference>
<name>A0AAN9XDA9_PSOTE</name>
<accession>A0AAN9XDA9</accession>
<evidence type="ECO:0000256" key="1">
    <source>
        <dbReference type="SAM" id="MobiDB-lite"/>
    </source>
</evidence>
<protein>
    <submittedName>
        <fullName evidence="2">Uncharacterized protein</fullName>
    </submittedName>
</protein>
<feature type="compositionally biased region" description="Basic and acidic residues" evidence="1">
    <location>
        <begin position="14"/>
        <end position="41"/>
    </location>
</feature>
<dbReference type="EMBL" id="JAYMYS010000006">
    <property type="protein sequence ID" value="KAK7388453.1"/>
    <property type="molecule type" value="Genomic_DNA"/>
</dbReference>
<sequence length="91" mass="9923">MNWPERLLPPETDFEARTTEVEGASDDPKGGDEIGRGERMEASIRAGKVALTRELTSFATTWPSETTVAASLACNTNDINTPHHASSNYFP</sequence>
<keyword evidence="3" id="KW-1185">Reference proteome</keyword>
<feature type="region of interest" description="Disordered" evidence="1">
    <location>
        <begin position="1"/>
        <end position="41"/>
    </location>
</feature>
<evidence type="ECO:0000313" key="3">
    <source>
        <dbReference type="Proteomes" id="UP001386955"/>
    </source>
</evidence>